<evidence type="ECO:0000256" key="1">
    <source>
        <dbReference type="ARBA" id="ARBA00022741"/>
    </source>
</evidence>
<evidence type="ECO:0000313" key="5">
    <source>
        <dbReference type="Proteomes" id="UP000188320"/>
    </source>
</evidence>
<evidence type="ECO:0000256" key="2">
    <source>
        <dbReference type="ARBA" id="ARBA00022840"/>
    </source>
</evidence>
<reference evidence="5" key="1">
    <citation type="submission" date="2017-01" db="EMBL/GenBank/DDBJ databases">
        <authorList>
            <person name="Wang Y."/>
            <person name="White M."/>
            <person name="Kvist S."/>
            <person name="Moncalvo J.-M."/>
        </authorList>
    </citation>
    <scope>NUCLEOTIDE SEQUENCE [LARGE SCALE GENOMIC DNA]</scope>
    <source>
        <strain evidence="5">COL-18-3</strain>
    </source>
</reference>
<gene>
    <name evidence="4" type="ORF">AX774_g2441</name>
</gene>
<dbReference type="OrthoDB" id="6108017at2759"/>
<dbReference type="Proteomes" id="UP000188320">
    <property type="component" value="Unassembled WGS sequence"/>
</dbReference>
<comment type="caution">
    <text evidence="4">The sequence shown here is derived from an EMBL/GenBank/DDBJ whole genome shotgun (WGS) entry which is preliminary data.</text>
</comment>
<dbReference type="InterPro" id="IPR008989">
    <property type="entry name" value="Myosin_S1_N"/>
</dbReference>
<keyword evidence="1" id="KW-0547">Nucleotide-binding</keyword>
<dbReference type="SUPFAM" id="SSF50084">
    <property type="entry name" value="Myosin S1 fragment, N-terminal domain"/>
    <property type="match status" value="1"/>
</dbReference>
<dbReference type="GO" id="GO:0051015">
    <property type="term" value="F:actin filament binding"/>
    <property type="evidence" value="ECO:0007669"/>
    <property type="project" value="InterPro"/>
</dbReference>
<dbReference type="EMBL" id="LSSK01000263">
    <property type="protein sequence ID" value="OMH84041.1"/>
    <property type="molecule type" value="Genomic_DNA"/>
</dbReference>
<dbReference type="GO" id="GO:0005524">
    <property type="term" value="F:ATP binding"/>
    <property type="evidence" value="ECO:0007669"/>
    <property type="project" value="UniProtKB-KW"/>
</dbReference>
<proteinExistence type="predicted"/>
<sequence>MSIGNKGPSVLALRRFMKNANAVFDENVNFTGSFMSTHRSSSSATPTSFLMSTQNIFDQSQVNFTEKKWVWVPDEKEGYIAGYIIEELDGIAKIHLMNGMVSTKLFFFPLNPCLL</sequence>
<protein>
    <recommendedName>
        <fullName evidence="3">Myosin N-terminal SH3-like domain-containing protein</fullName>
    </recommendedName>
</protein>
<keyword evidence="5" id="KW-1185">Reference proteome</keyword>
<dbReference type="InterPro" id="IPR004009">
    <property type="entry name" value="SH3_Myosin"/>
</dbReference>
<dbReference type="Pfam" id="PF02736">
    <property type="entry name" value="Myosin_N"/>
    <property type="match status" value="1"/>
</dbReference>
<feature type="domain" description="Myosin N-terminal SH3-like" evidence="3">
    <location>
        <begin position="65"/>
        <end position="115"/>
    </location>
</feature>
<organism evidence="4 5">
    <name type="scientific">Zancudomyces culisetae</name>
    <name type="common">Gut fungus</name>
    <name type="synonym">Smittium culisetae</name>
    <dbReference type="NCBI Taxonomy" id="1213189"/>
    <lineage>
        <taxon>Eukaryota</taxon>
        <taxon>Fungi</taxon>
        <taxon>Fungi incertae sedis</taxon>
        <taxon>Zoopagomycota</taxon>
        <taxon>Kickxellomycotina</taxon>
        <taxon>Harpellomycetes</taxon>
        <taxon>Harpellales</taxon>
        <taxon>Legeriomycetaceae</taxon>
        <taxon>Zancudomyces</taxon>
    </lineage>
</organism>
<dbReference type="Gene3D" id="2.30.30.360">
    <property type="entry name" value="Myosin S1 fragment, N-terminal"/>
    <property type="match status" value="1"/>
</dbReference>
<name>A0A1R1PSW5_ZANCU</name>
<dbReference type="PROSITE" id="PS51844">
    <property type="entry name" value="SH3_LIKE"/>
    <property type="match status" value="1"/>
</dbReference>
<dbReference type="AlphaFoldDB" id="A0A1R1PSW5"/>
<accession>A0A1R1PSW5</accession>
<dbReference type="GO" id="GO:0003774">
    <property type="term" value="F:cytoskeletal motor activity"/>
    <property type="evidence" value="ECO:0007669"/>
    <property type="project" value="InterPro"/>
</dbReference>
<evidence type="ECO:0000313" key="4">
    <source>
        <dbReference type="EMBL" id="OMH84041.1"/>
    </source>
</evidence>
<dbReference type="GO" id="GO:0016459">
    <property type="term" value="C:myosin complex"/>
    <property type="evidence" value="ECO:0007669"/>
    <property type="project" value="InterPro"/>
</dbReference>
<keyword evidence="2" id="KW-0067">ATP-binding</keyword>
<evidence type="ECO:0000259" key="3">
    <source>
        <dbReference type="PROSITE" id="PS51844"/>
    </source>
</evidence>